<dbReference type="RefSeq" id="WP_252168625.1">
    <property type="nucleotide sequence ID" value="NZ_CP084931.1"/>
</dbReference>
<dbReference type="Proteomes" id="UP001056937">
    <property type="component" value="Chromosome 2"/>
</dbReference>
<feature type="signal peptide" evidence="1">
    <location>
        <begin position="1"/>
        <end position="26"/>
    </location>
</feature>
<protein>
    <submittedName>
        <fullName evidence="2">Uncharacterized protein</fullName>
    </submittedName>
</protein>
<evidence type="ECO:0000313" key="2">
    <source>
        <dbReference type="EMBL" id="USI74811.1"/>
    </source>
</evidence>
<sequence length="300" mass="34322">MSIGTRLRAAALSLILILAGTTRAWAGEGMFSRAYTTDLTPAGHFELEQVVRTREGRAFGQYDATDFRSEFEYGVTDNFQASLYLNTNRMHATRTSDDDDELGQTGFTRHNFTVQSVSAEFVYRLLSPYKNRHGWGLAVYLEPEYDFHDLHNGLRYAPGTFALETRVIVQKNFMDDRLIMAYNLVLEAESIRFAHQPDTNSELDWNNELGVTYRVAPKLFVGAEFRNHNEYGNFTTHEHSVFWAGPAIHYASRNCWATLGWLRQFAGNPGHDEEGRDIGNTLFLRSHERNEVTFKLGLPF</sequence>
<dbReference type="Pfam" id="PF20367">
    <property type="entry name" value="DUF6662"/>
    <property type="match status" value="1"/>
</dbReference>
<feature type="chain" id="PRO_5047312026" evidence="1">
    <location>
        <begin position="27"/>
        <end position="300"/>
    </location>
</feature>
<accession>A0ABY4XDP5</accession>
<dbReference type="InterPro" id="IPR046603">
    <property type="entry name" value="DUF6662"/>
</dbReference>
<organism evidence="2 3">
    <name type="scientific">Sphingomonas morindae</name>
    <dbReference type="NCBI Taxonomy" id="1541170"/>
    <lineage>
        <taxon>Bacteria</taxon>
        <taxon>Pseudomonadati</taxon>
        <taxon>Pseudomonadota</taxon>
        <taxon>Alphaproteobacteria</taxon>
        <taxon>Sphingomonadales</taxon>
        <taxon>Sphingomonadaceae</taxon>
        <taxon>Sphingomonas</taxon>
    </lineage>
</organism>
<gene>
    <name evidence="2" type="ORF">LHA26_18870</name>
</gene>
<dbReference type="EMBL" id="CP084931">
    <property type="protein sequence ID" value="USI74811.1"/>
    <property type="molecule type" value="Genomic_DNA"/>
</dbReference>
<keyword evidence="3" id="KW-1185">Reference proteome</keyword>
<evidence type="ECO:0000256" key="1">
    <source>
        <dbReference type="SAM" id="SignalP"/>
    </source>
</evidence>
<reference evidence="2" key="1">
    <citation type="journal article" date="2022" name="Toxins">
        <title>Genomic Analysis of Sphingopyxis sp. USTB-05 for Biodegrading Cyanobacterial Hepatotoxins.</title>
        <authorList>
            <person name="Liu C."/>
            <person name="Xu Q."/>
            <person name="Zhao Z."/>
            <person name="Zhang H."/>
            <person name="Liu X."/>
            <person name="Yin C."/>
            <person name="Liu Y."/>
            <person name="Yan H."/>
        </authorList>
    </citation>
    <scope>NUCLEOTIDE SEQUENCE</scope>
    <source>
        <strain evidence="2">NBD5</strain>
    </source>
</reference>
<keyword evidence="1" id="KW-0732">Signal</keyword>
<proteinExistence type="predicted"/>
<evidence type="ECO:0000313" key="3">
    <source>
        <dbReference type="Proteomes" id="UP001056937"/>
    </source>
</evidence>
<name>A0ABY4XDP5_9SPHN</name>